<comment type="caution">
    <text evidence="4">The sequence shown here is derived from an EMBL/GenBank/DDBJ whole genome shotgun (WGS) entry which is preliminary data.</text>
</comment>
<evidence type="ECO:0000313" key="5">
    <source>
        <dbReference type="Proteomes" id="UP000666369"/>
    </source>
</evidence>
<gene>
    <name evidence="4" type="ORF">GW587_27835</name>
</gene>
<evidence type="ECO:0000313" key="4">
    <source>
        <dbReference type="EMBL" id="NGZ88058.1"/>
    </source>
</evidence>
<dbReference type="InterPro" id="IPR020904">
    <property type="entry name" value="Sc_DH/Rdtase_CS"/>
</dbReference>
<dbReference type="NCBIfam" id="NF009466">
    <property type="entry name" value="PRK12826.1-2"/>
    <property type="match status" value="1"/>
</dbReference>
<dbReference type="SMART" id="SM00822">
    <property type="entry name" value="PKS_KR"/>
    <property type="match status" value="1"/>
</dbReference>
<keyword evidence="5" id="KW-1185">Reference proteome</keyword>
<evidence type="ECO:0000256" key="2">
    <source>
        <dbReference type="RuleBase" id="RU000363"/>
    </source>
</evidence>
<dbReference type="SUPFAM" id="SSF51735">
    <property type="entry name" value="NAD(P)-binding Rossmann-fold domains"/>
    <property type="match status" value="1"/>
</dbReference>
<reference evidence="4 5" key="1">
    <citation type="submission" date="2020-01" db="EMBL/GenBank/DDBJ databases">
        <authorList>
            <person name="Lee S.D."/>
        </authorList>
    </citation>
    <scope>NUCLEOTIDE SEQUENCE [LARGE SCALE GENOMIC DNA]</scope>
    <source>
        <strain evidence="4 5">SAP-35</strain>
    </source>
</reference>
<dbReference type="InterPro" id="IPR002347">
    <property type="entry name" value="SDR_fam"/>
</dbReference>
<name>A0ABX0FUI2_9BURK</name>
<dbReference type="PANTHER" id="PTHR42879:SF2">
    <property type="entry name" value="3-OXOACYL-[ACYL-CARRIER-PROTEIN] REDUCTASE FABG"/>
    <property type="match status" value="1"/>
</dbReference>
<evidence type="ECO:0000259" key="3">
    <source>
        <dbReference type="SMART" id="SM00822"/>
    </source>
</evidence>
<dbReference type="InterPro" id="IPR057326">
    <property type="entry name" value="KR_dom"/>
</dbReference>
<dbReference type="Gene3D" id="3.40.50.720">
    <property type="entry name" value="NAD(P)-binding Rossmann-like Domain"/>
    <property type="match status" value="1"/>
</dbReference>
<dbReference type="EMBL" id="JAADJT010000016">
    <property type="protein sequence ID" value="NGZ88058.1"/>
    <property type="molecule type" value="Genomic_DNA"/>
</dbReference>
<dbReference type="InterPro" id="IPR050259">
    <property type="entry name" value="SDR"/>
</dbReference>
<organism evidence="4 5">
    <name type="scientific">Duganella aceris</name>
    <dbReference type="NCBI Taxonomy" id="2703883"/>
    <lineage>
        <taxon>Bacteria</taxon>
        <taxon>Pseudomonadati</taxon>
        <taxon>Pseudomonadota</taxon>
        <taxon>Betaproteobacteria</taxon>
        <taxon>Burkholderiales</taxon>
        <taxon>Oxalobacteraceae</taxon>
        <taxon>Telluria group</taxon>
        <taxon>Duganella</taxon>
    </lineage>
</organism>
<protein>
    <submittedName>
        <fullName evidence="4">SDR family oxidoreductase</fullName>
    </submittedName>
</protein>
<accession>A0ABX0FUI2</accession>
<dbReference type="PRINTS" id="PR00080">
    <property type="entry name" value="SDRFAMILY"/>
</dbReference>
<dbReference type="Proteomes" id="UP000666369">
    <property type="component" value="Unassembled WGS sequence"/>
</dbReference>
<reference evidence="5" key="2">
    <citation type="submission" date="2023-07" db="EMBL/GenBank/DDBJ databases">
        <title>Duganella aceri sp. nov., isolated from tree sap.</title>
        <authorList>
            <person name="Kim I.S."/>
        </authorList>
    </citation>
    <scope>NUCLEOTIDE SEQUENCE [LARGE SCALE GENOMIC DNA]</scope>
    <source>
        <strain evidence="5">SAP-35</strain>
    </source>
</reference>
<feature type="domain" description="Ketoreductase" evidence="3">
    <location>
        <begin position="4"/>
        <end position="184"/>
    </location>
</feature>
<dbReference type="Pfam" id="PF00106">
    <property type="entry name" value="adh_short"/>
    <property type="match status" value="1"/>
</dbReference>
<dbReference type="PANTHER" id="PTHR42879">
    <property type="entry name" value="3-OXOACYL-(ACYL-CARRIER-PROTEIN) REDUCTASE"/>
    <property type="match status" value="1"/>
</dbReference>
<dbReference type="CDD" id="cd05233">
    <property type="entry name" value="SDR_c"/>
    <property type="match status" value="1"/>
</dbReference>
<proteinExistence type="inferred from homology"/>
<dbReference type="PRINTS" id="PR00081">
    <property type="entry name" value="GDHRDH"/>
</dbReference>
<comment type="similarity">
    <text evidence="1 2">Belongs to the short-chain dehydrogenases/reductases (SDR) family.</text>
</comment>
<dbReference type="PROSITE" id="PS00061">
    <property type="entry name" value="ADH_SHORT"/>
    <property type="match status" value="1"/>
</dbReference>
<sequence length="256" mass="26546">MTGKHALVTGGARGIGAACAQALLQRGAHVTLAGRDARALSATVTTLRAMAGDKVAMVIIDVTDESSVQTGFKEAAQNFGRIDILINNAGQAAPAPFGKTDAALWQRMLDVNLTGTFHCTQAALPGMLEAKWGRIVNIASTAGLIGYRYVTAYTAAKHGVIGLTRALALEVATKGITVNAVCPGYTETDIVREAIANITAKTGRSEDEARAELAAANPQKRLVQSEEVANSVAWLCLPESAAMNGQSIAVAGGEVM</sequence>
<evidence type="ECO:0000256" key="1">
    <source>
        <dbReference type="ARBA" id="ARBA00006484"/>
    </source>
</evidence>
<dbReference type="InterPro" id="IPR036291">
    <property type="entry name" value="NAD(P)-bd_dom_sf"/>
</dbReference>